<protein>
    <submittedName>
        <fullName evidence="4">SDR family oxidoreductase</fullName>
    </submittedName>
</protein>
<comment type="caution">
    <text evidence="4">The sequence shown here is derived from an EMBL/GenBank/DDBJ whole genome shotgun (WGS) entry which is preliminary data.</text>
</comment>
<dbReference type="CDD" id="cd05233">
    <property type="entry name" value="SDR_c"/>
    <property type="match status" value="1"/>
</dbReference>
<sequence length="222" mass="24655">MNSIVITGGGTGLGRELSLQYSSSIDHIILLGRTEAPLMETKELIENRGNKATYFICDLQNLESIKTTVEKIIANYSVYTLINNTGIGTFGPYEEMDDESIYQMINTNVLGTIFITKYLLPHLKQKPNAKIINIISTAGLRGKVNEVVYCSSKFAVRGFTESLQKEVEANKVTVTGVYMGGMNTPFWDHSTHIEDKSRLKAPAEVAKQIKEQDDGKLEIIIS</sequence>
<dbReference type="PANTHER" id="PTHR42901:SF1">
    <property type="entry name" value="ALCOHOL DEHYDROGENASE"/>
    <property type="match status" value="1"/>
</dbReference>
<proteinExistence type="inferred from homology"/>
<dbReference type="SUPFAM" id="SSF51735">
    <property type="entry name" value="NAD(P)-binding Rossmann-fold domains"/>
    <property type="match status" value="1"/>
</dbReference>
<gene>
    <name evidence="4" type="ORF">JR050_02060</name>
</gene>
<name>A0ABS2DG05_9BACI</name>
<dbReference type="PANTHER" id="PTHR42901">
    <property type="entry name" value="ALCOHOL DEHYDROGENASE"/>
    <property type="match status" value="1"/>
</dbReference>
<comment type="similarity">
    <text evidence="1 3">Belongs to the short-chain dehydrogenases/reductases (SDR) family.</text>
</comment>
<dbReference type="PRINTS" id="PR00080">
    <property type="entry name" value="SDRFAMILY"/>
</dbReference>
<dbReference type="Pfam" id="PF00106">
    <property type="entry name" value="adh_short"/>
    <property type="match status" value="1"/>
</dbReference>
<dbReference type="PRINTS" id="PR00081">
    <property type="entry name" value="GDHRDH"/>
</dbReference>
<evidence type="ECO:0000256" key="2">
    <source>
        <dbReference type="ARBA" id="ARBA00023002"/>
    </source>
</evidence>
<dbReference type="InterPro" id="IPR036291">
    <property type="entry name" value="NAD(P)-bd_dom_sf"/>
</dbReference>
<dbReference type="PROSITE" id="PS00061">
    <property type="entry name" value="ADH_SHORT"/>
    <property type="match status" value="1"/>
</dbReference>
<evidence type="ECO:0000313" key="5">
    <source>
        <dbReference type="Proteomes" id="UP001518925"/>
    </source>
</evidence>
<dbReference type="Gene3D" id="3.40.50.720">
    <property type="entry name" value="NAD(P)-binding Rossmann-like Domain"/>
    <property type="match status" value="1"/>
</dbReference>
<evidence type="ECO:0000313" key="4">
    <source>
        <dbReference type="EMBL" id="MBM6616466.1"/>
    </source>
</evidence>
<evidence type="ECO:0000256" key="3">
    <source>
        <dbReference type="RuleBase" id="RU000363"/>
    </source>
</evidence>
<accession>A0ABS2DG05</accession>
<dbReference type="InterPro" id="IPR002347">
    <property type="entry name" value="SDR_fam"/>
</dbReference>
<keyword evidence="5" id="KW-1185">Reference proteome</keyword>
<dbReference type="Proteomes" id="UP001518925">
    <property type="component" value="Unassembled WGS sequence"/>
</dbReference>
<evidence type="ECO:0000256" key="1">
    <source>
        <dbReference type="ARBA" id="ARBA00006484"/>
    </source>
</evidence>
<dbReference type="EMBL" id="JAFELM010000013">
    <property type="protein sequence ID" value="MBM6616466.1"/>
    <property type="molecule type" value="Genomic_DNA"/>
</dbReference>
<organism evidence="4 5">
    <name type="scientific">Bacillus suaedaesalsae</name>
    <dbReference type="NCBI Taxonomy" id="2810349"/>
    <lineage>
        <taxon>Bacteria</taxon>
        <taxon>Bacillati</taxon>
        <taxon>Bacillota</taxon>
        <taxon>Bacilli</taxon>
        <taxon>Bacillales</taxon>
        <taxon>Bacillaceae</taxon>
        <taxon>Bacillus</taxon>
    </lineage>
</organism>
<keyword evidence="2" id="KW-0560">Oxidoreductase</keyword>
<reference evidence="4 5" key="1">
    <citation type="submission" date="2021-02" db="EMBL/GenBank/DDBJ databases">
        <title>Bacillus sp. RD4P76, an endophyte from a halophyte.</title>
        <authorList>
            <person name="Sun J.-Q."/>
        </authorList>
    </citation>
    <scope>NUCLEOTIDE SEQUENCE [LARGE SCALE GENOMIC DNA]</scope>
    <source>
        <strain evidence="4 5">RD4P76</strain>
    </source>
</reference>
<dbReference type="InterPro" id="IPR020904">
    <property type="entry name" value="Sc_DH/Rdtase_CS"/>
</dbReference>